<proteinExistence type="predicted"/>
<evidence type="ECO:0000313" key="2">
    <source>
        <dbReference type="Proteomes" id="UP001143856"/>
    </source>
</evidence>
<comment type="caution">
    <text evidence="1">The sequence shown here is derived from an EMBL/GenBank/DDBJ whole genome shotgun (WGS) entry which is preliminary data.</text>
</comment>
<keyword evidence="2" id="KW-1185">Reference proteome</keyword>
<name>A0ACC1PN49_9PEZI</name>
<organism evidence="1 2">
    <name type="scientific">Xylaria curta</name>
    <dbReference type="NCBI Taxonomy" id="42375"/>
    <lineage>
        <taxon>Eukaryota</taxon>
        <taxon>Fungi</taxon>
        <taxon>Dikarya</taxon>
        <taxon>Ascomycota</taxon>
        <taxon>Pezizomycotina</taxon>
        <taxon>Sordariomycetes</taxon>
        <taxon>Xylariomycetidae</taxon>
        <taxon>Xylariales</taxon>
        <taxon>Xylariaceae</taxon>
        <taxon>Xylaria</taxon>
    </lineage>
</organism>
<evidence type="ECO:0000313" key="1">
    <source>
        <dbReference type="EMBL" id="KAJ2996035.1"/>
    </source>
</evidence>
<protein>
    <submittedName>
        <fullName evidence="1">Uncharacterized protein</fullName>
    </submittedName>
</protein>
<gene>
    <name evidence="1" type="ORF">NUW58_g1101</name>
</gene>
<accession>A0ACC1PN49</accession>
<reference evidence="1" key="1">
    <citation type="submission" date="2022-10" db="EMBL/GenBank/DDBJ databases">
        <title>Genome Sequence of Xylaria curta.</title>
        <authorList>
            <person name="Buettner E."/>
        </authorList>
    </citation>
    <scope>NUCLEOTIDE SEQUENCE</scope>
    <source>
        <strain evidence="1">Babe10</strain>
    </source>
</reference>
<dbReference type="Proteomes" id="UP001143856">
    <property type="component" value="Unassembled WGS sequence"/>
</dbReference>
<dbReference type="EMBL" id="JAPDGR010000111">
    <property type="protein sequence ID" value="KAJ2996035.1"/>
    <property type="molecule type" value="Genomic_DNA"/>
</dbReference>
<sequence length="607" mass="68704">MGAPISSLPTELLLQILTWQWHEATLPVLYRHLVLTLDNIGCFTSTFSSQRVGHFVRSLTVRLELPTLLARGCGLFVDGKFWVQEELLLLTPVLATLDRMQSFSLRVSPKTSSHRFWVVQQAIQALVFALPQSCVNIEVDTFGRDLDLRDLIPRHQRSSSTHICEALRHVLPRMRIARIRISKICSEAFGTFTTNDNTGTKSFNPVKAPHLETLLINCWSNYLFELSCCNPKFLSMSPDAWARLVSHLSQFADTAGACSPFTKLCILGIPIVKHQAKLMYNTILVSDISCRSTRAFPILRVSSSVQESWLMRVGQGRGIISCPWTLEAFAEGRQWVDLPIGARLPGKIAKIEDEAIQTLPTIDEEEWRIAHMMESCPAWQNEALNSQSQTILWLLEELEIPYDLNLFERVKSGRNKNRAPESLKKTHPLGRSPQLITASGRVIVERSAITAYLIETYDSAGRFKVSGADDDHDTIREQELVGFAEASFNVTAMTAMMFYYLKTLSPFFIKPLVAAVSAMIHLGYVDKEFDAQLKYMDSLLQGQEYFMSNGNPTRVDFMMLFFVQTVYYSKVVDIAPYPNVKAWHDRCVARPAWKRAMEKGNGYSLSL</sequence>